<keyword evidence="10" id="KW-0812">Transmembrane</keyword>
<dbReference type="EMBL" id="JBEYXT010000001">
    <property type="protein sequence ID" value="MEU6799412.1"/>
    <property type="molecule type" value="Genomic_DNA"/>
</dbReference>
<dbReference type="Gene3D" id="3.30.565.10">
    <property type="entry name" value="Histidine kinase-like ATPase, C-terminal domain"/>
    <property type="match status" value="1"/>
</dbReference>
<evidence type="ECO:0000256" key="8">
    <source>
        <dbReference type="ARBA" id="ARBA00023012"/>
    </source>
</evidence>
<dbReference type="PANTHER" id="PTHR24421">
    <property type="entry name" value="NITRATE/NITRITE SENSOR PROTEIN NARX-RELATED"/>
    <property type="match status" value="1"/>
</dbReference>
<evidence type="ECO:0000256" key="6">
    <source>
        <dbReference type="ARBA" id="ARBA00022777"/>
    </source>
</evidence>
<organism evidence="12 13">
    <name type="scientific">Streptomyces neyagawaensis</name>
    <dbReference type="NCBI Taxonomy" id="42238"/>
    <lineage>
        <taxon>Bacteria</taxon>
        <taxon>Bacillati</taxon>
        <taxon>Actinomycetota</taxon>
        <taxon>Actinomycetes</taxon>
        <taxon>Kitasatosporales</taxon>
        <taxon>Streptomycetaceae</taxon>
        <taxon>Streptomyces</taxon>
    </lineage>
</organism>
<evidence type="ECO:0000256" key="5">
    <source>
        <dbReference type="ARBA" id="ARBA00022741"/>
    </source>
</evidence>
<reference evidence="12 13" key="1">
    <citation type="submission" date="2024-06" db="EMBL/GenBank/DDBJ databases">
        <title>The Natural Products Discovery Center: Release of the First 8490 Sequenced Strains for Exploring Actinobacteria Biosynthetic Diversity.</title>
        <authorList>
            <person name="Kalkreuter E."/>
            <person name="Kautsar S.A."/>
            <person name="Yang D."/>
            <person name="Bader C.D."/>
            <person name="Teijaro C.N."/>
            <person name="Fluegel L."/>
            <person name="Davis C.M."/>
            <person name="Simpson J.R."/>
            <person name="Lauterbach L."/>
            <person name="Steele A.D."/>
            <person name="Gui C."/>
            <person name="Meng S."/>
            <person name="Li G."/>
            <person name="Viehrig K."/>
            <person name="Ye F."/>
            <person name="Su P."/>
            <person name="Kiefer A.F."/>
            <person name="Nichols A."/>
            <person name="Cepeda A.J."/>
            <person name="Yan W."/>
            <person name="Fan B."/>
            <person name="Jiang Y."/>
            <person name="Adhikari A."/>
            <person name="Zheng C.-J."/>
            <person name="Schuster L."/>
            <person name="Cowan T.M."/>
            <person name="Smanski M.J."/>
            <person name="Chevrette M.G."/>
            <person name="De Carvalho L.P.S."/>
            <person name="Shen B."/>
        </authorList>
    </citation>
    <scope>NUCLEOTIDE SEQUENCE [LARGE SCALE GENOMIC DNA]</scope>
    <source>
        <strain evidence="12 13">NPDC046851</strain>
    </source>
</reference>
<dbReference type="SUPFAM" id="SSF55874">
    <property type="entry name" value="ATPase domain of HSP90 chaperone/DNA topoisomerase II/histidine kinase"/>
    <property type="match status" value="1"/>
</dbReference>
<accession>A0ABV3AQF7</accession>
<feature type="transmembrane region" description="Helical" evidence="10">
    <location>
        <begin position="79"/>
        <end position="98"/>
    </location>
</feature>
<keyword evidence="13" id="KW-1185">Reference proteome</keyword>
<comment type="caution">
    <text evidence="12">The sequence shown here is derived from an EMBL/GenBank/DDBJ whole genome shotgun (WGS) entry which is preliminary data.</text>
</comment>
<feature type="region of interest" description="Disordered" evidence="9">
    <location>
        <begin position="334"/>
        <end position="410"/>
    </location>
</feature>
<evidence type="ECO:0000259" key="11">
    <source>
        <dbReference type="SMART" id="SM00387"/>
    </source>
</evidence>
<dbReference type="Proteomes" id="UP001551189">
    <property type="component" value="Unassembled WGS sequence"/>
</dbReference>
<dbReference type="CDD" id="cd16917">
    <property type="entry name" value="HATPase_UhpB-NarQ-NarX-like"/>
    <property type="match status" value="1"/>
</dbReference>
<dbReference type="Pfam" id="PF02518">
    <property type="entry name" value="HATPase_c"/>
    <property type="match status" value="1"/>
</dbReference>
<feature type="transmembrane region" description="Helical" evidence="10">
    <location>
        <begin position="150"/>
        <end position="167"/>
    </location>
</feature>
<protein>
    <recommendedName>
        <fullName evidence="2">histidine kinase</fullName>
        <ecNumber evidence="2">2.7.13.3</ecNumber>
    </recommendedName>
</protein>
<dbReference type="RefSeq" id="WP_359689441.1">
    <property type="nucleotide sequence ID" value="NZ_JBEYXT010000001.1"/>
</dbReference>
<feature type="compositionally biased region" description="Gly residues" evidence="9">
    <location>
        <begin position="361"/>
        <end position="383"/>
    </location>
</feature>
<dbReference type="InterPro" id="IPR003594">
    <property type="entry name" value="HATPase_dom"/>
</dbReference>
<dbReference type="InterPro" id="IPR011712">
    <property type="entry name" value="Sig_transdc_His_kin_sub3_dim/P"/>
</dbReference>
<keyword evidence="10" id="KW-1133">Transmembrane helix</keyword>
<keyword evidence="7" id="KW-0067">ATP-binding</keyword>
<keyword evidence="3" id="KW-0597">Phosphoprotein</keyword>
<dbReference type="InterPro" id="IPR055558">
    <property type="entry name" value="DUF7134"/>
</dbReference>
<dbReference type="Pfam" id="PF23539">
    <property type="entry name" value="DUF7134"/>
    <property type="match status" value="1"/>
</dbReference>
<evidence type="ECO:0000256" key="7">
    <source>
        <dbReference type="ARBA" id="ARBA00022840"/>
    </source>
</evidence>
<comment type="catalytic activity">
    <reaction evidence="1">
        <text>ATP + protein L-histidine = ADP + protein N-phospho-L-histidine.</text>
        <dbReference type="EC" id="2.7.13.3"/>
    </reaction>
</comment>
<keyword evidence="6 12" id="KW-0418">Kinase</keyword>
<evidence type="ECO:0000313" key="12">
    <source>
        <dbReference type="EMBL" id="MEU6799412.1"/>
    </source>
</evidence>
<dbReference type="InterPro" id="IPR050482">
    <property type="entry name" value="Sensor_HK_TwoCompSys"/>
</dbReference>
<dbReference type="EC" id="2.7.13.3" evidence="2"/>
<proteinExistence type="predicted"/>
<keyword evidence="5" id="KW-0547">Nucleotide-binding</keyword>
<gene>
    <name evidence="12" type="ORF">ABZ931_00090</name>
</gene>
<evidence type="ECO:0000256" key="9">
    <source>
        <dbReference type="SAM" id="MobiDB-lite"/>
    </source>
</evidence>
<keyword evidence="4" id="KW-0808">Transferase</keyword>
<dbReference type="GO" id="GO:0016301">
    <property type="term" value="F:kinase activity"/>
    <property type="evidence" value="ECO:0007669"/>
    <property type="project" value="UniProtKB-KW"/>
</dbReference>
<keyword evidence="8" id="KW-0902">Two-component regulatory system</keyword>
<dbReference type="SMART" id="SM00387">
    <property type="entry name" value="HATPase_c"/>
    <property type="match status" value="1"/>
</dbReference>
<feature type="transmembrane region" description="Helical" evidence="10">
    <location>
        <begin position="126"/>
        <end position="144"/>
    </location>
</feature>
<dbReference type="Pfam" id="PF07730">
    <property type="entry name" value="HisKA_3"/>
    <property type="match status" value="1"/>
</dbReference>
<feature type="transmembrane region" description="Helical" evidence="10">
    <location>
        <begin position="29"/>
        <end position="49"/>
    </location>
</feature>
<keyword evidence="10" id="KW-0472">Membrane</keyword>
<evidence type="ECO:0000256" key="4">
    <source>
        <dbReference type="ARBA" id="ARBA00022679"/>
    </source>
</evidence>
<evidence type="ECO:0000256" key="2">
    <source>
        <dbReference type="ARBA" id="ARBA00012438"/>
    </source>
</evidence>
<name>A0ABV3AQF7_9ACTN</name>
<feature type="domain" description="Histidine kinase/HSP90-like ATPase" evidence="11">
    <location>
        <begin position="296"/>
        <end position="418"/>
    </location>
</feature>
<evidence type="ECO:0000313" key="13">
    <source>
        <dbReference type="Proteomes" id="UP001551189"/>
    </source>
</evidence>
<dbReference type="PANTHER" id="PTHR24421:SF10">
    <property type="entry name" value="NITRATE_NITRITE SENSOR PROTEIN NARQ"/>
    <property type="match status" value="1"/>
</dbReference>
<evidence type="ECO:0000256" key="1">
    <source>
        <dbReference type="ARBA" id="ARBA00000085"/>
    </source>
</evidence>
<dbReference type="InterPro" id="IPR036890">
    <property type="entry name" value="HATPase_C_sf"/>
</dbReference>
<dbReference type="Gene3D" id="1.20.5.1930">
    <property type="match status" value="1"/>
</dbReference>
<sequence length="428" mass="45369">MHGEARGAVQRSARRWWERGRALASARPLVLDIGLALLVQAAMTMPFVVPRPPELEPASWPAYGLTTLTVLPLVWRRRAPFAVLLAVLATSALYRLTLDGPGQPLPYTGLVIVHTVAAQSSPRKRLATGLLLLVAVPVGVWLNSRSLRELTFSFFVFAAAYVFGRLTDARRRDRHVEAERAAARERARIAREMHDILSHAVSLMIVQAEAGPVAVRTAPERAEAAFDAISATGRDAMVQLRQMLGVLREGDEPGGAAPREPQPGLDELPALLDRIRAGGLSVEYDTRGRARPLPEATAATVFRIVQEALTNTVRHAAARTVTVRLTYGERDLDIEVTDDGRGPQTAPGGGQGRGDGRAETGSGGGRGPGDGRAETGSGGGHGLVGIRERAAAHGGTAEAGPGPDGRGFRVRVRVPVAPAAEPAAGVAR</sequence>
<evidence type="ECO:0000256" key="10">
    <source>
        <dbReference type="SAM" id="Phobius"/>
    </source>
</evidence>
<evidence type="ECO:0000256" key="3">
    <source>
        <dbReference type="ARBA" id="ARBA00022553"/>
    </source>
</evidence>